<dbReference type="PANTHER" id="PTHR39339:SF1">
    <property type="entry name" value="CHAD DOMAIN-CONTAINING PROTEIN"/>
    <property type="match status" value="1"/>
</dbReference>
<dbReference type="PROSITE" id="PS51708">
    <property type="entry name" value="CHAD"/>
    <property type="match status" value="1"/>
</dbReference>
<dbReference type="InterPro" id="IPR007899">
    <property type="entry name" value="CHAD_dom"/>
</dbReference>
<dbReference type="Gene3D" id="1.40.20.10">
    <property type="entry name" value="CHAD domain"/>
    <property type="match status" value="1"/>
</dbReference>
<dbReference type="SMART" id="SM00880">
    <property type="entry name" value="CHAD"/>
    <property type="match status" value="1"/>
</dbReference>
<evidence type="ECO:0000313" key="3">
    <source>
        <dbReference type="Proteomes" id="UP000316292"/>
    </source>
</evidence>
<dbReference type="AlphaFoldDB" id="A0A538SDZ5"/>
<dbReference type="EMBL" id="VBOR01000055">
    <property type="protein sequence ID" value="TMQ49574.1"/>
    <property type="molecule type" value="Genomic_DNA"/>
</dbReference>
<evidence type="ECO:0000259" key="1">
    <source>
        <dbReference type="PROSITE" id="PS51708"/>
    </source>
</evidence>
<dbReference type="InterPro" id="IPR038186">
    <property type="entry name" value="CHAD_dom_sf"/>
</dbReference>
<comment type="caution">
    <text evidence="2">The sequence shown here is derived from an EMBL/GenBank/DDBJ whole genome shotgun (WGS) entry which is preliminary data.</text>
</comment>
<feature type="domain" description="CHAD" evidence="1">
    <location>
        <begin position="50"/>
        <end position="331"/>
    </location>
</feature>
<dbReference type="Proteomes" id="UP000316292">
    <property type="component" value="Unassembled WGS sequence"/>
</dbReference>
<accession>A0A538SDZ5</accession>
<protein>
    <submittedName>
        <fullName evidence="2">CHAD domain-containing protein</fullName>
    </submittedName>
</protein>
<proteinExistence type="predicted"/>
<name>A0A538SDZ5_UNCEI</name>
<sequence>MLERELKLRISEEVGPGQIKDVLEVRAALEDAAGIQVPELDESPFTPHQSDRLADVAVKNMGRQLARMFWYEPGTRVGVDPEYVHDMRVATRRLRTALLVFADVIPEKARLEWQRELRWIGRGLGRVRDCDVELDRVKRMAADAPNPERSALLIFANKVQIKRARRRAKLLKQLDSTRFMALKALARPWIEMRADSALVRNGDGPAYIAGPRIVSEWDARMLAACRTAEQLPTAENVHALRISIKHLRYAVEYFADLEGHGARHRAKQLGRLQNILGARQDAAILLRHIRRYEATIPEEDRDLLLGARSAIEKIDRAARVKKSELQQVLKLGADQELP</sequence>
<dbReference type="PANTHER" id="PTHR39339">
    <property type="entry name" value="SLR1444 PROTEIN"/>
    <property type="match status" value="1"/>
</dbReference>
<dbReference type="Pfam" id="PF05235">
    <property type="entry name" value="CHAD"/>
    <property type="match status" value="1"/>
</dbReference>
<reference evidence="2 3" key="1">
    <citation type="journal article" date="2019" name="Nat. Microbiol.">
        <title>Mediterranean grassland soil C-N compound turnover is dependent on rainfall and depth, and is mediated by genomically divergent microorganisms.</title>
        <authorList>
            <person name="Diamond S."/>
            <person name="Andeer P.F."/>
            <person name="Li Z."/>
            <person name="Crits-Christoph A."/>
            <person name="Burstein D."/>
            <person name="Anantharaman K."/>
            <person name="Lane K.R."/>
            <person name="Thomas B.C."/>
            <person name="Pan C."/>
            <person name="Northen T.R."/>
            <person name="Banfield J.F."/>
        </authorList>
    </citation>
    <scope>NUCLEOTIDE SEQUENCE [LARGE SCALE GENOMIC DNA]</scope>
    <source>
        <strain evidence="2">WS_1</strain>
    </source>
</reference>
<evidence type="ECO:0000313" key="2">
    <source>
        <dbReference type="EMBL" id="TMQ49574.1"/>
    </source>
</evidence>
<gene>
    <name evidence="2" type="ORF">E6K71_04335</name>
</gene>
<organism evidence="2 3">
    <name type="scientific">Eiseniibacteriota bacterium</name>
    <dbReference type="NCBI Taxonomy" id="2212470"/>
    <lineage>
        <taxon>Bacteria</taxon>
        <taxon>Candidatus Eiseniibacteriota</taxon>
    </lineage>
</organism>